<keyword evidence="1" id="KW-1133">Transmembrane helix</keyword>
<organism evidence="2 3">
    <name type="scientific">Maritalea myrionectae</name>
    <dbReference type="NCBI Taxonomy" id="454601"/>
    <lineage>
        <taxon>Bacteria</taxon>
        <taxon>Pseudomonadati</taxon>
        <taxon>Pseudomonadota</taxon>
        <taxon>Alphaproteobacteria</taxon>
        <taxon>Hyphomicrobiales</taxon>
        <taxon>Devosiaceae</taxon>
        <taxon>Maritalea</taxon>
    </lineage>
</organism>
<keyword evidence="1" id="KW-0812">Transmembrane</keyword>
<accession>A0A2R4MH35</accession>
<dbReference type="KEGG" id="mmyr:MXMO3_02774"/>
<sequence>MSEDVKLTEEEKIAKRRRKRSIALALVLGFLAILFYAVTIVKIGPAIFQRPL</sequence>
<keyword evidence="3" id="KW-1185">Reference proteome</keyword>
<evidence type="ECO:0000256" key="1">
    <source>
        <dbReference type="SAM" id="Phobius"/>
    </source>
</evidence>
<dbReference type="RefSeq" id="WP_162889281.1">
    <property type="nucleotide sequence ID" value="NZ_CP021330.1"/>
</dbReference>
<reference evidence="2 3" key="1">
    <citation type="submission" date="2017-05" db="EMBL/GenBank/DDBJ databases">
        <title>Genome Analysis of Maritalea myrionectae HL2708#5.</title>
        <authorList>
            <consortium name="Cotde Inc.-PKNU"/>
            <person name="Jang D."/>
            <person name="Oh H.-M."/>
        </authorList>
    </citation>
    <scope>NUCLEOTIDE SEQUENCE [LARGE SCALE GENOMIC DNA]</scope>
    <source>
        <strain evidence="2 3">HL2708#5</strain>
    </source>
</reference>
<name>A0A2R4MH35_9HYPH</name>
<evidence type="ECO:0000313" key="2">
    <source>
        <dbReference type="EMBL" id="AVX05285.1"/>
    </source>
</evidence>
<dbReference type="Proteomes" id="UP000258927">
    <property type="component" value="Chromosome"/>
</dbReference>
<dbReference type="EMBL" id="CP021330">
    <property type="protein sequence ID" value="AVX05285.1"/>
    <property type="molecule type" value="Genomic_DNA"/>
</dbReference>
<feature type="transmembrane region" description="Helical" evidence="1">
    <location>
        <begin position="21"/>
        <end position="48"/>
    </location>
</feature>
<evidence type="ECO:0008006" key="4">
    <source>
        <dbReference type="Google" id="ProtNLM"/>
    </source>
</evidence>
<evidence type="ECO:0000313" key="3">
    <source>
        <dbReference type="Proteomes" id="UP000258927"/>
    </source>
</evidence>
<gene>
    <name evidence="2" type="ORF">MXMO3_02774</name>
</gene>
<proteinExistence type="predicted"/>
<keyword evidence="1" id="KW-0472">Membrane</keyword>
<dbReference type="AlphaFoldDB" id="A0A2R4MH35"/>
<dbReference type="STRING" id="1122213.GCA_000423365_00409"/>
<protein>
    <recommendedName>
        <fullName evidence="4">CoxF protein</fullName>
    </recommendedName>
</protein>